<proteinExistence type="predicted"/>
<accession>A0ABN7SXK3</accession>
<keyword evidence="7" id="KW-1185">Reference proteome</keyword>
<keyword evidence="3" id="KW-0862">Zinc</keyword>
<reference evidence="6 7" key="1">
    <citation type="submission" date="2021-04" db="EMBL/GenBank/DDBJ databases">
        <authorList>
            <person name="Bliznina A."/>
        </authorList>
    </citation>
    <scope>NUCLEOTIDE SEQUENCE [LARGE SCALE GENOMIC DNA]</scope>
</reference>
<gene>
    <name evidence="6" type="ORF">OKIOD_LOCUS12178</name>
</gene>
<name>A0ABN7SXK3_OIKDI</name>
<sequence>MGISLENIEPKDQIDPDLTCLLCDKISEKPKVCQSCPKVFCLPCFRIEVANNDNKCPNCKIHINYDNVSYLKSPPKEWFEKTNELTIKCEDCSEAILQYSNYEEHRINCQGRLSSIDEILAPVREAANEATRRFD</sequence>
<evidence type="ECO:0000256" key="3">
    <source>
        <dbReference type="ARBA" id="ARBA00022833"/>
    </source>
</evidence>
<dbReference type="Proteomes" id="UP001158576">
    <property type="component" value="Chromosome 1"/>
</dbReference>
<evidence type="ECO:0000259" key="5">
    <source>
        <dbReference type="PROSITE" id="PS50089"/>
    </source>
</evidence>
<evidence type="ECO:0000256" key="1">
    <source>
        <dbReference type="ARBA" id="ARBA00022723"/>
    </source>
</evidence>
<evidence type="ECO:0000313" key="6">
    <source>
        <dbReference type="EMBL" id="CAG5107620.1"/>
    </source>
</evidence>
<evidence type="ECO:0000313" key="7">
    <source>
        <dbReference type="Proteomes" id="UP001158576"/>
    </source>
</evidence>
<evidence type="ECO:0000256" key="2">
    <source>
        <dbReference type="ARBA" id="ARBA00022771"/>
    </source>
</evidence>
<dbReference type="InterPro" id="IPR013083">
    <property type="entry name" value="Znf_RING/FYVE/PHD"/>
</dbReference>
<dbReference type="EMBL" id="OU015566">
    <property type="protein sequence ID" value="CAG5107620.1"/>
    <property type="molecule type" value="Genomic_DNA"/>
</dbReference>
<feature type="domain" description="RING-type" evidence="5">
    <location>
        <begin position="20"/>
        <end position="60"/>
    </location>
</feature>
<keyword evidence="1" id="KW-0479">Metal-binding</keyword>
<dbReference type="Gene3D" id="3.30.40.10">
    <property type="entry name" value="Zinc/RING finger domain, C3HC4 (zinc finger)"/>
    <property type="match status" value="1"/>
</dbReference>
<evidence type="ECO:0000256" key="4">
    <source>
        <dbReference type="PROSITE-ProRule" id="PRU00175"/>
    </source>
</evidence>
<organism evidence="6 7">
    <name type="scientific">Oikopleura dioica</name>
    <name type="common">Tunicate</name>
    <dbReference type="NCBI Taxonomy" id="34765"/>
    <lineage>
        <taxon>Eukaryota</taxon>
        <taxon>Metazoa</taxon>
        <taxon>Chordata</taxon>
        <taxon>Tunicata</taxon>
        <taxon>Appendicularia</taxon>
        <taxon>Copelata</taxon>
        <taxon>Oikopleuridae</taxon>
        <taxon>Oikopleura</taxon>
    </lineage>
</organism>
<keyword evidence="2 4" id="KW-0863">Zinc-finger</keyword>
<dbReference type="PROSITE" id="PS50089">
    <property type="entry name" value="ZF_RING_2"/>
    <property type="match status" value="1"/>
</dbReference>
<dbReference type="SUPFAM" id="SSF57850">
    <property type="entry name" value="RING/U-box"/>
    <property type="match status" value="1"/>
</dbReference>
<dbReference type="InterPro" id="IPR001841">
    <property type="entry name" value="Znf_RING"/>
</dbReference>
<protein>
    <submittedName>
        <fullName evidence="6">Oidioi.mRNA.OKI2018_I69.chr1.g3413.t1.cds</fullName>
    </submittedName>
</protein>